<dbReference type="Proteomes" id="UP000542813">
    <property type="component" value="Unassembled WGS sequence"/>
</dbReference>
<proteinExistence type="predicted"/>
<organism evidence="6 7">
    <name type="scientific">Jiangella mangrovi</name>
    <dbReference type="NCBI Taxonomy" id="1524084"/>
    <lineage>
        <taxon>Bacteria</taxon>
        <taxon>Bacillati</taxon>
        <taxon>Actinomycetota</taxon>
        <taxon>Actinomycetes</taxon>
        <taxon>Jiangellales</taxon>
        <taxon>Jiangellaceae</taxon>
        <taxon>Jiangella</taxon>
    </lineage>
</organism>
<evidence type="ECO:0000256" key="2">
    <source>
        <dbReference type="ARBA" id="ARBA00023125"/>
    </source>
</evidence>
<dbReference type="InterPro" id="IPR011075">
    <property type="entry name" value="TetR_C"/>
</dbReference>
<evidence type="ECO:0000313" key="7">
    <source>
        <dbReference type="Proteomes" id="UP000542813"/>
    </source>
</evidence>
<dbReference type="Pfam" id="PF16925">
    <property type="entry name" value="TetR_C_13"/>
    <property type="match status" value="1"/>
</dbReference>
<dbReference type="PANTHER" id="PTHR47506">
    <property type="entry name" value="TRANSCRIPTIONAL REGULATORY PROTEIN"/>
    <property type="match status" value="1"/>
</dbReference>
<gene>
    <name evidence="6" type="ORF">HD601_004875</name>
</gene>
<dbReference type="GO" id="GO:0003677">
    <property type="term" value="F:DNA binding"/>
    <property type="evidence" value="ECO:0007669"/>
    <property type="project" value="UniProtKB-UniRule"/>
</dbReference>
<dbReference type="SUPFAM" id="SSF48498">
    <property type="entry name" value="Tetracyclin repressor-like, C-terminal domain"/>
    <property type="match status" value="1"/>
</dbReference>
<dbReference type="Pfam" id="PF00440">
    <property type="entry name" value="TetR_N"/>
    <property type="match status" value="1"/>
</dbReference>
<keyword evidence="3" id="KW-0804">Transcription</keyword>
<evidence type="ECO:0000313" key="6">
    <source>
        <dbReference type="EMBL" id="MBB5790300.1"/>
    </source>
</evidence>
<dbReference type="Gene3D" id="1.10.357.10">
    <property type="entry name" value="Tetracycline Repressor, domain 2"/>
    <property type="match status" value="1"/>
</dbReference>
<feature type="domain" description="HTH tetR-type" evidence="5">
    <location>
        <begin position="21"/>
        <end position="81"/>
    </location>
</feature>
<dbReference type="InterPro" id="IPR036271">
    <property type="entry name" value="Tet_transcr_reg_TetR-rel_C_sf"/>
</dbReference>
<evidence type="ECO:0000256" key="3">
    <source>
        <dbReference type="ARBA" id="ARBA00023163"/>
    </source>
</evidence>
<dbReference type="PRINTS" id="PR00455">
    <property type="entry name" value="HTHTETR"/>
</dbReference>
<keyword evidence="2 4" id="KW-0238">DNA-binding</keyword>
<sequence length="213" mass="23205">MSRLEESSSRSAASRLTARGARTRSRIIATAAELMRVQGVGGTTLDDVVVAGNVSKSQLYRHFDDKRALVRAVIEHVGDRTIAVERRRLSTVTTLAELTRWRDALVENGVLRKGRYGCPLGSLVVEVADHDAIARKKLDELFSVWRGLFEGLLRRFQKAGVIPQESDVSRLAMGLLAAVQGGYLLAQASRDVAPMAAAIDMALAQLRLPEGTP</sequence>
<dbReference type="PANTHER" id="PTHR47506:SF1">
    <property type="entry name" value="HTH-TYPE TRANSCRIPTIONAL REGULATOR YJDC"/>
    <property type="match status" value="1"/>
</dbReference>
<dbReference type="InterPro" id="IPR009057">
    <property type="entry name" value="Homeodomain-like_sf"/>
</dbReference>
<dbReference type="SUPFAM" id="SSF46689">
    <property type="entry name" value="Homeodomain-like"/>
    <property type="match status" value="1"/>
</dbReference>
<evidence type="ECO:0000259" key="5">
    <source>
        <dbReference type="PROSITE" id="PS50977"/>
    </source>
</evidence>
<keyword evidence="1" id="KW-0805">Transcription regulation</keyword>
<comment type="caution">
    <text evidence="6">The sequence shown here is derived from an EMBL/GenBank/DDBJ whole genome shotgun (WGS) entry which is preliminary data.</text>
</comment>
<dbReference type="EMBL" id="JACHMM010000001">
    <property type="protein sequence ID" value="MBB5790300.1"/>
    <property type="molecule type" value="Genomic_DNA"/>
</dbReference>
<dbReference type="InterPro" id="IPR001647">
    <property type="entry name" value="HTH_TetR"/>
</dbReference>
<dbReference type="RefSeq" id="WP_184826263.1">
    <property type="nucleotide sequence ID" value="NZ_JACHMM010000001.1"/>
</dbReference>
<evidence type="ECO:0000256" key="4">
    <source>
        <dbReference type="PROSITE-ProRule" id="PRU00335"/>
    </source>
</evidence>
<name>A0A7W9LNG6_9ACTN</name>
<feature type="DNA-binding region" description="H-T-H motif" evidence="4">
    <location>
        <begin position="44"/>
        <end position="63"/>
    </location>
</feature>
<evidence type="ECO:0000256" key="1">
    <source>
        <dbReference type="ARBA" id="ARBA00023015"/>
    </source>
</evidence>
<dbReference type="AlphaFoldDB" id="A0A7W9LNG6"/>
<protein>
    <submittedName>
        <fullName evidence="6">AcrR family transcriptional regulator</fullName>
    </submittedName>
</protein>
<reference evidence="6 7" key="1">
    <citation type="submission" date="2020-08" db="EMBL/GenBank/DDBJ databases">
        <title>Sequencing the genomes of 1000 actinobacteria strains.</title>
        <authorList>
            <person name="Klenk H.-P."/>
        </authorList>
    </citation>
    <scope>NUCLEOTIDE SEQUENCE [LARGE SCALE GENOMIC DNA]</scope>
    <source>
        <strain evidence="6 7">DSM 102122</strain>
    </source>
</reference>
<dbReference type="PROSITE" id="PS50977">
    <property type="entry name" value="HTH_TETR_2"/>
    <property type="match status" value="1"/>
</dbReference>
<accession>A0A7W9LNG6</accession>
<keyword evidence="7" id="KW-1185">Reference proteome</keyword>